<evidence type="ECO:0000313" key="2">
    <source>
        <dbReference type="Proteomes" id="UP000825935"/>
    </source>
</evidence>
<gene>
    <name evidence="1" type="ORF">KP509_04G027600</name>
</gene>
<evidence type="ECO:0000313" key="1">
    <source>
        <dbReference type="EMBL" id="KAH7438704.1"/>
    </source>
</evidence>
<organism evidence="1 2">
    <name type="scientific">Ceratopteris richardii</name>
    <name type="common">Triangle waterfern</name>
    <dbReference type="NCBI Taxonomy" id="49495"/>
    <lineage>
        <taxon>Eukaryota</taxon>
        <taxon>Viridiplantae</taxon>
        <taxon>Streptophyta</taxon>
        <taxon>Embryophyta</taxon>
        <taxon>Tracheophyta</taxon>
        <taxon>Polypodiopsida</taxon>
        <taxon>Polypodiidae</taxon>
        <taxon>Polypodiales</taxon>
        <taxon>Pteridineae</taxon>
        <taxon>Pteridaceae</taxon>
        <taxon>Parkerioideae</taxon>
        <taxon>Ceratopteris</taxon>
    </lineage>
</organism>
<dbReference type="AlphaFoldDB" id="A0A8T2UYY1"/>
<accession>A0A8T2UYY1</accession>
<reference evidence="1" key="1">
    <citation type="submission" date="2021-08" db="EMBL/GenBank/DDBJ databases">
        <title>WGS assembly of Ceratopteris richardii.</title>
        <authorList>
            <person name="Marchant D.B."/>
            <person name="Chen G."/>
            <person name="Jenkins J."/>
            <person name="Shu S."/>
            <person name="Leebens-Mack J."/>
            <person name="Grimwood J."/>
            <person name="Schmutz J."/>
            <person name="Soltis P."/>
            <person name="Soltis D."/>
            <person name="Chen Z.-H."/>
        </authorList>
    </citation>
    <scope>NUCLEOTIDE SEQUENCE</scope>
    <source>
        <strain evidence="1">Whitten #5841</strain>
        <tissue evidence="1">Leaf</tissue>
    </source>
</reference>
<protein>
    <submittedName>
        <fullName evidence="1">Uncharacterized protein</fullName>
    </submittedName>
</protein>
<proteinExistence type="predicted"/>
<sequence length="100" mass="10990">MDMEGLKLWYGERYTGASQQHHQRGGNTQELVNNANIMPTVSSFAPFTCSAALSGSILKVKPKADAQPLTTFKKKPLPDLSKQEDAGLQVLFLKVMLPLD</sequence>
<dbReference type="EMBL" id="CM035409">
    <property type="protein sequence ID" value="KAH7438704.1"/>
    <property type="molecule type" value="Genomic_DNA"/>
</dbReference>
<comment type="caution">
    <text evidence="1">The sequence shown here is derived from an EMBL/GenBank/DDBJ whole genome shotgun (WGS) entry which is preliminary data.</text>
</comment>
<name>A0A8T2UYY1_CERRI</name>
<dbReference type="Proteomes" id="UP000825935">
    <property type="component" value="Chromosome 4"/>
</dbReference>
<keyword evidence="2" id="KW-1185">Reference proteome</keyword>